<organism evidence="2 3">
    <name type="scientific">Schizopora paradoxa</name>
    <dbReference type="NCBI Taxonomy" id="27342"/>
    <lineage>
        <taxon>Eukaryota</taxon>
        <taxon>Fungi</taxon>
        <taxon>Dikarya</taxon>
        <taxon>Basidiomycota</taxon>
        <taxon>Agaricomycotina</taxon>
        <taxon>Agaricomycetes</taxon>
        <taxon>Hymenochaetales</taxon>
        <taxon>Schizoporaceae</taxon>
        <taxon>Schizopora</taxon>
    </lineage>
</organism>
<dbReference type="Proteomes" id="UP000053477">
    <property type="component" value="Unassembled WGS sequence"/>
</dbReference>
<feature type="compositionally biased region" description="Basic and acidic residues" evidence="1">
    <location>
        <begin position="154"/>
        <end position="165"/>
    </location>
</feature>
<feature type="compositionally biased region" description="Polar residues" evidence="1">
    <location>
        <begin position="275"/>
        <end position="307"/>
    </location>
</feature>
<dbReference type="EMBL" id="KQ085933">
    <property type="protein sequence ID" value="KLO15200.1"/>
    <property type="molecule type" value="Genomic_DNA"/>
</dbReference>
<keyword evidence="3" id="KW-1185">Reference proteome</keyword>
<feature type="region of interest" description="Disordered" evidence="1">
    <location>
        <begin position="1"/>
        <end position="316"/>
    </location>
</feature>
<evidence type="ECO:0000313" key="3">
    <source>
        <dbReference type="Proteomes" id="UP000053477"/>
    </source>
</evidence>
<feature type="compositionally biased region" description="Polar residues" evidence="1">
    <location>
        <begin position="169"/>
        <end position="184"/>
    </location>
</feature>
<proteinExistence type="predicted"/>
<reference evidence="2 3" key="1">
    <citation type="submission" date="2015-04" db="EMBL/GenBank/DDBJ databases">
        <title>Complete genome sequence of Schizopora paradoxa KUC8140, a cosmopolitan wood degrader in East Asia.</title>
        <authorList>
            <consortium name="DOE Joint Genome Institute"/>
            <person name="Min B."/>
            <person name="Park H."/>
            <person name="Jang Y."/>
            <person name="Kim J.-J."/>
            <person name="Kim K.H."/>
            <person name="Pangilinan J."/>
            <person name="Lipzen A."/>
            <person name="Riley R."/>
            <person name="Grigoriev I.V."/>
            <person name="Spatafora J.W."/>
            <person name="Choi I.-G."/>
        </authorList>
    </citation>
    <scope>NUCLEOTIDE SEQUENCE [LARGE SCALE GENOMIC DNA]</scope>
    <source>
        <strain evidence="2 3">KUC8140</strain>
    </source>
</reference>
<protein>
    <submittedName>
        <fullName evidence="2">Uncharacterized protein</fullName>
    </submittedName>
</protein>
<feature type="compositionally biased region" description="Low complexity" evidence="1">
    <location>
        <begin position="14"/>
        <end position="24"/>
    </location>
</feature>
<accession>A0A0H2RT58</accession>
<evidence type="ECO:0000313" key="2">
    <source>
        <dbReference type="EMBL" id="KLO15200.1"/>
    </source>
</evidence>
<feature type="compositionally biased region" description="Polar residues" evidence="1">
    <location>
        <begin position="75"/>
        <end position="91"/>
    </location>
</feature>
<feature type="compositionally biased region" description="Polar residues" evidence="1">
    <location>
        <begin position="55"/>
        <end position="66"/>
    </location>
</feature>
<gene>
    <name evidence="2" type="ORF">SCHPADRAFT_277563</name>
</gene>
<name>A0A0H2RT58_9AGAM</name>
<feature type="compositionally biased region" description="Polar residues" evidence="1">
    <location>
        <begin position="33"/>
        <end position="45"/>
    </location>
</feature>
<evidence type="ECO:0000256" key="1">
    <source>
        <dbReference type="SAM" id="MobiDB-lite"/>
    </source>
</evidence>
<dbReference type="InParanoid" id="A0A0H2RT58"/>
<dbReference type="AlphaFoldDB" id="A0A0H2RT58"/>
<sequence>MASLFARRNKKSDSSSSKLVSGPSALTPRAPHYQTSPSMQASSPATPLYERFARTGSTAPSPSQHSGGARGRTESVVSAYSSPRALQSNRASRADDGGLEGGYVNVNLNVAKSPGRASNVPPPLNSPAKSQRSLPKSIAEKPLPEPAPGPSSISREDSNRAESSRHQKYLSSQPSTSSLRNRTSLVDRDELPPPPRISSAAYMSSEDEDFEAPERTRGRTRTKTSPLPTVPSLDAEPNTKLAINTLVNKPSSPAISAKSSSHSSNNTSTGVASPAASTPTTIFSATTSPVTAESSTTSMTTISQDGPSSDMGAGAQVNEAETSVLAVTVGNIPSPKIRKKYSPLAAFGGGEVCQNFSQQLSL</sequence>
<feature type="compositionally biased region" description="Low complexity" evidence="1">
    <location>
        <begin position="249"/>
        <end position="269"/>
    </location>
</feature>